<dbReference type="PANTHER" id="PTHR45951:SF7">
    <property type="entry name" value="SSD DOMAIN-CONTAINING PROTEIN"/>
    <property type="match status" value="1"/>
</dbReference>
<dbReference type="PANTHER" id="PTHR45951">
    <property type="entry name" value="PROTEIN DISPATCHED-RELATED"/>
    <property type="match status" value="1"/>
</dbReference>
<evidence type="ECO:0000256" key="6">
    <source>
        <dbReference type="SAM" id="Coils"/>
    </source>
</evidence>
<comment type="subcellular location">
    <subcellularLocation>
        <location evidence="1">Membrane</location>
        <topology evidence="1">Multi-pass membrane protein</topology>
    </subcellularLocation>
</comment>
<evidence type="ECO:0000256" key="3">
    <source>
        <dbReference type="ARBA" id="ARBA00022989"/>
    </source>
</evidence>
<reference evidence="10 11" key="1">
    <citation type="submission" date="2024-02" db="EMBL/GenBank/DDBJ databases">
        <authorList>
            <person name="Chen Y."/>
            <person name="Shah S."/>
            <person name="Dougan E. K."/>
            <person name="Thang M."/>
            <person name="Chan C."/>
        </authorList>
    </citation>
    <scope>NUCLEOTIDE SEQUENCE [LARGE SCALE GENOMIC DNA]</scope>
</reference>
<feature type="domain" description="Integrase catalytic" evidence="9">
    <location>
        <begin position="683"/>
        <end position="850"/>
    </location>
</feature>
<evidence type="ECO:0000256" key="7">
    <source>
        <dbReference type="SAM" id="MobiDB-lite"/>
    </source>
</evidence>
<dbReference type="InterPro" id="IPR052081">
    <property type="entry name" value="Dispatched_Hh_regulator"/>
</dbReference>
<dbReference type="InterPro" id="IPR012337">
    <property type="entry name" value="RNaseH-like_sf"/>
</dbReference>
<keyword evidence="11" id="KW-1185">Reference proteome</keyword>
<keyword evidence="4 8" id="KW-0472">Membrane</keyword>
<dbReference type="SUPFAM" id="SSF53098">
    <property type="entry name" value="Ribonuclease H-like"/>
    <property type="match status" value="1"/>
</dbReference>
<feature type="transmembrane region" description="Helical" evidence="8">
    <location>
        <begin position="1568"/>
        <end position="1593"/>
    </location>
</feature>
<feature type="transmembrane region" description="Helical" evidence="8">
    <location>
        <begin position="1491"/>
        <end position="1511"/>
    </location>
</feature>
<dbReference type="PROSITE" id="PS50994">
    <property type="entry name" value="INTEGRASE"/>
    <property type="match status" value="1"/>
</dbReference>
<dbReference type="Proteomes" id="UP001642484">
    <property type="component" value="Unassembled WGS sequence"/>
</dbReference>
<dbReference type="SUPFAM" id="SSF82866">
    <property type="entry name" value="Multidrug efflux transporter AcrB transmembrane domain"/>
    <property type="match status" value="1"/>
</dbReference>
<dbReference type="InterPro" id="IPR001584">
    <property type="entry name" value="Integrase_cat-core"/>
</dbReference>
<accession>A0ABP0IGF0</accession>
<feature type="region of interest" description="Disordered" evidence="7">
    <location>
        <begin position="591"/>
        <end position="612"/>
    </location>
</feature>
<evidence type="ECO:0000256" key="4">
    <source>
        <dbReference type="ARBA" id="ARBA00023136"/>
    </source>
</evidence>
<dbReference type="InterPro" id="IPR004869">
    <property type="entry name" value="MMPL_dom"/>
</dbReference>
<evidence type="ECO:0000313" key="10">
    <source>
        <dbReference type="EMBL" id="CAK9001654.1"/>
    </source>
</evidence>
<evidence type="ECO:0000256" key="8">
    <source>
        <dbReference type="SAM" id="Phobius"/>
    </source>
</evidence>
<name>A0ABP0IGF0_9DINO</name>
<feature type="compositionally biased region" description="Basic residues" evidence="7">
    <location>
        <begin position="199"/>
        <end position="212"/>
    </location>
</feature>
<dbReference type="Gene3D" id="1.20.1640.10">
    <property type="entry name" value="Multidrug efflux transporter AcrB transmembrane domain"/>
    <property type="match status" value="1"/>
</dbReference>
<comment type="caution">
    <text evidence="10">The sequence shown here is derived from an EMBL/GenBank/DDBJ whole genome shotgun (WGS) entry which is preliminary data.</text>
</comment>
<evidence type="ECO:0000313" key="11">
    <source>
        <dbReference type="Proteomes" id="UP001642484"/>
    </source>
</evidence>
<feature type="transmembrane region" description="Helical" evidence="8">
    <location>
        <begin position="1599"/>
        <end position="1621"/>
    </location>
</feature>
<dbReference type="EMBL" id="CAXAMN010002869">
    <property type="protein sequence ID" value="CAK9001654.1"/>
    <property type="molecule type" value="Genomic_DNA"/>
</dbReference>
<feature type="compositionally biased region" description="Polar residues" evidence="7">
    <location>
        <begin position="180"/>
        <end position="193"/>
    </location>
</feature>
<evidence type="ECO:0000256" key="1">
    <source>
        <dbReference type="ARBA" id="ARBA00004141"/>
    </source>
</evidence>
<evidence type="ECO:0000256" key="2">
    <source>
        <dbReference type="ARBA" id="ARBA00022692"/>
    </source>
</evidence>
<dbReference type="Pfam" id="PF03176">
    <property type="entry name" value="MMPL"/>
    <property type="match status" value="1"/>
</dbReference>
<gene>
    <name evidence="10" type="ORF">CCMP2556_LOCUS6552</name>
</gene>
<organism evidence="10 11">
    <name type="scientific">Durusdinium trenchii</name>
    <dbReference type="NCBI Taxonomy" id="1381693"/>
    <lineage>
        <taxon>Eukaryota</taxon>
        <taxon>Sar</taxon>
        <taxon>Alveolata</taxon>
        <taxon>Dinophyceae</taxon>
        <taxon>Suessiales</taxon>
        <taxon>Symbiodiniaceae</taxon>
        <taxon>Durusdinium</taxon>
    </lineage>
</organism>
<feature type="transmembrane region" description="Helical" evidence="8">
    <location>
        <begin position="1465"/>
        <end position="1484"/>
    </location>
</feature>
<evidence type="ECO:0000256" key="5">
    <source>
        <dbReference type="ARBA" id="ARBA00023180"/>
    </source>
</evidence>
<feature type="coiled-coil region" evidence="6">
    <location>
        <begin position="121"/>
        <end position="161"/>
    </location>
</feature>
<keyword evidence="5" id="KW-0325">Glycoprotein</keyword>
<proteinExistence type="predicted"/>
<dbReference type="Gene3D" id="3.30.420.10">
    <property type="entry name" value="Ribonuclease H-like superfamily/Ribonuclease H"/>
    <property type="match status" value="1"/>
</dbReference>
<dbReference type="InterPro" id="IPR036397">
    <property type="entry name" value="RNaseH_sf"/>
</dbReference>
<keyword evidence="2 8" id="KW-0812">Transmembrane</keyword>
<feature type="region of interest" description="Disordered" evidence="7">
    <location>
        <begin position="174"/>
        <end position="226"/>
    </location>
</feature>
<protein>
    <recommendedName>
        <fullName evidence="9">Integrase catalytic domain-containing protein</fullName>
    </recommendedName>
</protein>
<keyword evidence="6" id="KW-0175">Coiled coil</keyword>
<evidence type="ECO:0000259" key="9">
    <source>
        <dbReference type="PROSITE" id="PS50994"/>
    </source>
</evidence>
<sequence>MPLAALDGIRGWLVLEMAVSSEDDRRLIKAATRNRLAYSEIRQALLGLFEERLQGKGSGKVPGHGGLRSNGSQRAYYQDFETEETYDQNAEHYGFYSEEPYGQDYIAENDEEWQGEENYEAEEWENEEEMDEELLRLHQEQEEHEKNKMELEALLGETDRNLIEARKAVAAGQKDRGWTGTVQQRQPRSTTTYPWKGNPKGRGKGKPQHLGKARTQEGNWVQGGKGKTKFTYGNNYSKGKGKHTKGKGYGSNYSMGMMEVEEEFDDQGMYPLMMAATPASREPCKQSRLPPHQSLVDTGATATAGGKQAVQDLCKALVSSRPNLEVTVFETARPWFRFGNGKWGRALYKVTLKDPFTEVSMSIYALPAVDVPVLTGMKELQHLNCVINCTTGLYDMAELPLKEEIRKAVREVVQEEIQQEYQLIKTPKSKAKSGYVKPNDLAKNATSSATPPEAVAIHSEDDDDRWNLPELQHFIKQYQKEFGPLYFTQIDGCQHGMKSPDGQFIQKSWLVMNNDPEFHDRCGRKCDQSHTHRPGGMIGMGSKAVSETAFYPKSMVEGIARLWKSQWQRNIKASPKEVYKAIMAIDNDMELERKEDRTGQERKRTKGESELQAVPKEEIEQTKAMLHRLHRAAGHPNNRSLARLCQDRGLPPWVTQLALEMKCQACLETKKGAQMTLPSSIESRSRPWQMIGLDTFELYFPKLKTKARYLLMTCLTMRFTSVHLLWQGDAAATGTESGQKLIHAFVEGWLLHRPRPEWVMVDAQTSLAKGDFAAFCQSIGIGVTAVPGEAHWQHGSTESMVKALKNTMKKVRSEHSRLSPKLVALLASSAQNHGDRVRGYSPVQWAYGLEPGAWHLEHDPLEVNTNNGMNTAEFWNHDLKENLILEKKNKQSLRMNGMGLQKDRVQVPDHDQDREKIPSATTILPGGRCEFTVRPGGRKRKVQNYNLDDEEGKETMTMQALSEETGMDIYQLFDIKNDNMPHDYTIYMTQEKFCGALRPVTIEQESQRKITDRLSPAETTQARALTMKAQWRAIQTAPQFCARIGLLASSLKDPTIKELKEANAIMRELRKTSKEDLVMHSFNACRKRKLKWNDLIAVHFADAGLNNRPCGGATGGHVSCLSDPSVLTGAESKMSMIDWRSWKLDRPSKGSNGAEGQAIYEGEDRGWRLRLFWALLNGEKLTRQNSNLLASMTESLLVMDSRGCDLNLADSLTKATYESFKIMALYHTKKTWAVRFNQEFVSNHMFVGIQDFMAENFYTPAFDNYAVITVIFGIAGLDTSGINVYDPGAFIGTPIFDDSFDLTTSEAQTGMLDICSKLRTITCDLEGCDNSGYDTFVMQTTERTVSCFLEDFQQWLGGPLPTGANFTTQLQAFRSAADKGAALIGTYRNALRSEDIGFIDGELKYVALHFRSVMKKRLPFSIGISIENGLLKLGDCLSGALPSSLKSMKFHGNGEFQRYDMGEELINGLFSGIAIAMPISFLVLLSSTQNVVVAIYAVLSVGAIVLCVLGFCKSAMDWDLGVGEAIAGVIVIGYSVDYVVHLAHMYSEGMHFGHQTRDERAKFAIRNMGSTIFAGAITTMLAGATMFVCWFYFFIKMALLICVTIMYSFLFSLVFFMSLLWTAGQPHCTPWIEWNVHAKGPRSVGRP</sequence>
<keyword evidence="3 8" id="KW-1133">Transmembrane helix</keyword>